<keyword evidence="12" id="KW-0902">Two-component regulatory system</keyword>
<dbReference type="Pfam" id="PF01590">
    <property type="entry name" value="GAF"/>
    <property type="match status" value="1"/>
</dbReference>
<dbReference type="InterPro" id="IPR036890">
    <property type="entry name" value="HATPase_C_sf"/>
</dbReference>
<dbReference type="InterPro" id="IPR003018">
    <property type="entry name" value="GAF"/>
</dbReference>
<dbReference type="CDD" id="cd00082">
    <property type="entry name" value="HisKA"/>
    <property type="match status" value="1"/>
</dbReference>
<dbReference type="GO" id="GO:0016020">
    <property type="term" value="C:membrane"/>
    <property type="evidence" value="ECO:0007669"/>
    <property type="project" value="UniProtKB-SubCell"/>
</dbReference>
<gene>
    <name evidence="19" type="ordered locus">AM1_4793</name>
</gene>
<dbReference type="InterPro" id="IPR004358">
    <property type="entry name" value="Sig_transdc_His_kin-like_C"/>
</dbReference>
<dbReference type="PANTHER" id="PTHR45339">
    <property type="entry name" value="HYBRID SIGNAL TRANSDUCTION HISTIDINE KINASE J"/>
    <property type="match status" value="1"/>
</dbReference>
<dbReference type="eggNOG" id="COG0784">
    <property type="taxonomic scope" value="Bacteria"/>
</dbReference>
<dbReference type="CDD" id="cd16922">
    <property type="entry name" value="HATPase_EvgS-ArcB-TorS-like"/>
    <property type="match status" value="1"/>
</dbReference>
<keyword evidence="11" id="KW-1133">Transmembrane helix</keyword>
<evidence type="ECO:0000256" key="4">
    <source>
        <dbReference type="ARBA" id="ARBA00012438"/>
    </source>
</evidence>
<dbReference type="SMART" id="SM00065">
    <property type="entry name" value="GAF"/>
    <property type="match status" value="1"/>
</dbReference>
<sequence length="888" mass="98478">MSKPFILCVDDESTVLESLKIELRKSIGQDCAIETAQGGEEALEIVDELLEDEYEVAVVISDYIMPGMKGDQVLQRIHEKSPETITVMLTGQADVDAIANAVTHADLYRYIAKPWQADDLKLTIASAVQSYLTDQQLAEQNQELQLMNQKLQQLTTEQEQVIQERTAALEAANQNLNLQIQRVLLIEQITQDIRRSLDTQHIFQTTVDQLGYTLETNRCFIQSYAAQISADSDLAEYLEMDYASCLELEMGNHPLLSEIFGHDRVWAIPELDRDQMTEGEIQFCEQAQLQSLLATRTSYQGQANGVIVLHQCDRNRTWSEADIELLEAVAGQVGIAIAQAQLLEQEQQQRQALESNNTALVQAKRDADTANTAKSQFLANMSHELRTPMNAVIGMTGLLLNTDLDLQQADFVETIRSSGDALLSLINDILDFSKIEAGKLEFENQPFDLRICIEQALRIVAPRAVDKSLELAYLFEPDTPEWIIGDVTRLRQIIVNLLTNGVKFTDTGEVVVYIQDVTADHAAPVRKGHHILQIVVKDTGIGIPADRMDRLFKSFSQVDASTTRKYGGTGLGLAICHRLCELMGGRMWVESDVGKGSSFCFTISVPIADPAQRPIISPAHLDGKHLLIVDDNPTNRKILTLQAKAWGMTSEAVPGGAAALALLTADHGFDLAVLDMQMPEMDGLTLAKRIREQLADFPLVMLSSLGKDELIQQQGNINFAAILNKPIQQSRLHDVLANIFGEPAEPEEQPPEPERVSPASLRILLAEDVAVNQKVALLILKQLGYSADVANDGHEVLAALKRQTYDIVLMDVHMPEMDGLTAAATIQKEWDAEDRPHIIALTANAMQGDRERCLAVGMQDYVSKPIRTEELQAALDRYLENAHVKVMA</sequence>
<dbReference type="InterPro" id="IPR005467">
    <property type="entry name" value="His_kinase_dom"/>
</dbReference>
<dbReference type="STRING" id="329726.AM1_4793"/>
<dbReference type="Gene3D" id="3.40.50.2300">
    <property type="match status" value="3"/>
</dbReference>
<dbReference type="PRINTS" id="PR00344">
    <property type="entry name" value="BCTRLSENSOR"/>
</dbReference>
<name>B0C2H4_ACAM1</name>
<dbReference type="FunFam" id="1.10.287.130:FF:000004">
    <property type="entry name" value="Ethylene receptor 1"/>
    <property type="match status" value="1"/>
</dbReference>
<dbReference type="CDD" id="cd17569">
    <property type="entry name" value="REC_HupR-like"/>
    <property type="match status" value="1"/>
</dbReference>
<dbReference type="SMART" id="SM00448">
    <property type="entry name" value="REC"/>
    <property type="match status" value="3"/>
</dbReference>
<keyword evidence="10" id="KW-0067">ATP-binding</keyword>
<dbReference type="SUPFAM" id="SSF52172">
    <property type="entry name" value="CheY-like"/>
    <property type="match status" value="3"/>
</dbReference>
<evidence type="ECO:0000256" key="14">
    <source>
        <dbReference type="ARBA" id="ARBA00074306"/>
    </source>
</evidence>
<evidence type="ECO:0000256" key="6">
    <source>
        <dbReference type="ARBA" id="ARBA00022679"/>
    </source>
</evidence>
<dbReference type="PANTHER" id="PTHR45339:SF1">
    <property type="entry name" value="HYBRID SIGNAL TRANSDUCTION HISTIDINE KINASE J"/>
    <property type="match status" value="1"/>
</dbReference>
<keyword evidence="9" id="KW-0418">Kinase</keyword>
<keyword evidence="20" id="KW-1185">Reference proteome</keyword>
<evidence type="ECO:0000256" key="13">
    <source>
        <dbReference type="ARBA" id="ARBA00023136"/>
    </source>
</evidence>
<keyword evidence="7" id="KW-0812">Transmembrane</keyword>
<dbReference type="KEGG" id="amr:AM1_4793"/>
<keyword evidence="6" id="KW-0808">Transferase</keyword>
<feature type="coiled-coil region" evidence="16">
    <location>
        <begin position="336"/>
        <end position="363"/>
    </location>
</feature>
<comment type="subcellular location">
    <subcellularLocation>
        <location evidence="2">Membrane</location>
    </subcellularLocation>
</comment>
<dbReference type="FunFam" id="3.30.565.10:FF:000010">
    <property type="entry name" value="Sensor histidine kinase RcsC"/>
    <property type="match status" value="1"/>
</dbReference>
<dbReference type="InterPro" id="IPR036097">
    <property type="entry name" value="HisK_dim/P_sf"/>
</dbReference>
<dbReference type="PROSITE" id="PS50110">
    <property type="entry name" value="RESPONSE_REGULATORY"/>
    <property type="match status" value="3"/>
</dbReference>
<evidence type="ECO:0000256" key="2">
    <source>
        <dbReference type="ARBA" id="ARBA00004370"/>
    </source>
</evidence>
<dbReference type="SMART" id="SM00388">
    <property type="entry name" value="HisKA"/>
    <property type="match status" value="1"/>
</dbReference>
<protein>
    <recommendedName>
        <fullName evidence="14">Circadian input-output histidine kinase CikA</fullName>
        <ecNumber evidence="4">2.7.13.3</ecNumber>
    </recommendedName>
</protein>
<feature type="domain" description="Response regulatory" evidence="18">
    <location>
        <begin position="625"/>
        <end position="740"/>
    </location>
</feature>
<dbReference type="Gene3D" id="1.10.287.130">
    <property type="match status" value="1"/>
</dbReference>
<dbReference type="GO" id="GO:0005524">
    <property type="term" value="F:ATP binding"/>
    <property type="evidence" value="ECO:0007669"/>
    <property type="project" value="UniProtKB-KW"/>
</dbReference>
<dbReference type="SUPFAM" id="SSF55781">
    <property type="entry name" value="GAF domain-like"/>
    <property type="match status" value="1"/>
</dbReference>
<dbReference type="AlphaFoldDB" id="B0C2H4"/>
<keyword evidence="16" id="KW-0175">Coiled coil</keyword>
<dbReference type="RefSeq" id="WP_012165047.1">
    <property type="nucleotide sequence ID" value="NC_009925.1"/>
</dbReference>
<dbReference type="Gene3D" id="3.30.565.10">
    <property type="entry name" value="Histidine kinase-like ATPase, C-terminal domain"/>
    <property type="match status" value="1"/>
</dbReference>
<dbReference type="CDD" id="cd17546">
    <property type="entry name" value="REC_hyHK_CKI1_RcsC-like"/>
    <property type="match status" value="2"/>
</dbReference>
<dbReference type="Gene3D" id="3.30.450.40">
    <property type="match status" value="1"/>
</dbReference>
<feature type="domain" description="Response regulatory" evidence="18">
    <location>
        <begin position="5"/>
        <end position="128"/>
    </location>
</feature>
<evidence type="ECO:0000256" key="1">
    <source>
        <dbReference type="ARBA" id="ARBA00000085"/>
    </source>
</evidence>
<feature type="modified residue" description="4-aspartylphosphate" evidence="15">
    <location>
        <position position="675"/>
    </location>
</feature>
<feature type="domain" description="Histidine kinase" evidence="17">
    <location>
        <begin position="380"/>
        <end position="609"/>
    </location>
</feature>
<evidence type="ECO:0000256" key="9">
    <source>
        <dbReference type="ARBA" id="ARBA00022777"/>
    </source>
</evidence>
<evidence type="ECO:0000256" key="7">
    <source>
        <dbReference type="ARBA" id="ARBA00022692"/>
    </source>
</evidence>
<dbReference type="EC" id="2.7.13.3" evidence="4"/>
<evidence type="ECO:0000256" key="16">
    <source>
        <dbReference type="SAM" id="Coils"/>
    </source>
</evidence>
<feature type="modified residue" description="4-aspartylphosphate" evidence="15">
    <location>
        <position position="811"/>
    </location>
</feature>
<dbReference type="SUPFAM" id="SSF47384">
    <property type="entry name" value="Homodimeric domain of signal transducing histidine kinase"/>
    <property type="match status" value="1"/>
</dbReference>
<dbReference type="GO" id="GO:0000155">
    <property type="term" value="F:phosphorelay sensor kinase activity"/>
    <property type="evidence" value="ECO:0007669"/>
    <property type="project" value="InterPro"/>
</dbReference>
<evidence type="ECO:0000256" key="12">
    <source>
        <dbReference type="ARBA" id="ARBA00023012"/>
    </source>
</evidence>
<dbReference type="HOGENOM" id="CLU_000445_114_15_3"/>
<comment type="similarity">
    <text evidence="3">In the N-terminal section; belongs to the phytochrome family.</text>
</comment>
<dbReference type="Pfam" id="PF00072">
    <property type="entry name" value="Response_reg"/>
    <property type="match status" value="3"/>
</dbReference>
<dbReference type="InterPro" id="IPR011006">
    <property type="entry name" value="CheY-like_superfamily"/>
</dbReference>
<evidence type="ECO:0000313" key="20">
    <source>
        <dbReference type="Proteomes" id="UP000000268"/>
    </source>
</evidence>
<dbReference type="InterPro" id="IPR029016">
    <property type="entry name" value="GAF-like_dom_sf"/>
</dbReference>
<keyword evidence="8" id="KW-0547">Nucleotide-binding</keyword>
<dbReference type="Proteomes" id="UP000000268">
    <property type="component" value="Chromosome"/>
</dbReference>
<evidence type="ECO:0000256" key="15">
    <source>
        <dbReference type="PROSITE-ProRule" id="PRU00169"/>
    </source>
</evidence>
<dbReference type="InterPro" id="IPR001789">
    <property type="entry name" value="Sig_transdc_resp-reg_receiver"/>
</dbReference>
<evidence type="ECO:0000256" key="8">
    <source>
        <dbReference type="ARBA" id="ARBA00022741"/>
    </source>
</evidence>
<dbReference type="eggNOG" id="COG2205">
    <property type="taxonomic scope" value="Bacteria"/>
</dbReference>
<dbReference type="eggNOG" id="COG3437">
    <property type="taxonomic scope" value="Bacteria"/>
</dbReference>
<dbReference type="SUPFAM" id="SSF55874">
    <property type="entry name" value="ATPase domain of HSP90 chaperone/DNA topoisomerase II/histidine kinase"/>
    <property type="match status" value="1"/>
</dbReference>
<evidence type="ECO:0000256" key="11">
    <source>
        <dbReference type="ARBA" id="ARBA00022989"/>
    </source>
</evidence>
<feature type="coiled-coil region" evidence="16">
    <location>
        <begin position="134"/>
        <end position="164"/>
    </location>
</feature>
<dbReference type="PROSITE" id="PS50109">
    <property type="entry name" value="HIS_KIN"/>
    <property type="match status" value="1"/>
</dbReference>
<keyword evidence="5 15" id="KW-0597">Phosphoprotein</keyword>
<reference evidence="19 20" key="1">
    <citation type="journal article" date="2008" name="Proc. Natl. Acad. Sci. U.S.A.">
        <title>Niche adaptation and genome expansion in the chlorophyll d-producing cyanobacterium Acaryochloris marina.</title>
        <authorList>
            <person name="Swingley W.D."/>
            <person name="Chen M."/>
            <person name="Cheung P.C."/>
            <person name="Conrad A.L."/>
            <person name="Dejesa L.C."/>
            <person name="Hao J."/>
            <person name="Honchak B.M."/>
            <person name="Karbach L.E."/>
            <person name="Kurdoglu A."/>
            <person name="Lahiri S."/>
            <person name="Mastrian S.D."/>
            <person name="Miyashita H."/>
            <person name="Page L."/>
            <person name="Ramakrishna P."/>
            <person name="Satoh S."/>
            <person name="Sattley W.M."/>
            <person name="Shimada Y."/>
            <person name="Taylor H.L."/>
            <person name="Tomo T."/>
            <person name="Tsuchiya T."/>
            <person name="Wang Z.T."/>
            <person name="Raymond J."/>
            <person name="Mimuro M."/>
            <person name="Blankenship R.E."/>
            <person name="Touchman J.W."/>
        </authorList>
    </citation>
    <scope>NUCLEOTIDE SEQUENCE [LARGE SCALE GENOMIC DNA]</scope>
    <source>
        <strain evidence="20">MBIC 11017</strain>
    </source>
</reference>
<evidence type="ECO:0000259" key="18">
    <source>
        <dbReference type="PROSITE" id="PS50110"/>
    </source>
</evidence>
<dbReference type="InterPro" id="IPR003594">
    <property type="entry name" value="HATPase_dom"/>
</dbReference>
<dbReference type="InterPro" id="IPR003661">
    <property type="entry name" value="HisK_dim/P_dom"/>
</dbReference>
<evidence type="ECO:0000256" key="5">
    <source>
        <dbReference type="ARBA" id="ARBA00022553"/>
    </source>
</evidence>
<proteinExistence type="inferred from homology"/>
<evidence type="ECO:0000256" key="3">
    <source>
        <dbReference type="ARBA" id="ARBA00006402"/>
    </source>
</evidence>
<evidence type="ECO:0000313" key="19">
    <source>
        <dbReference type="EMBL" id="ABW29764.1"/>
    </source>
</evidence>
<evidence type="ECO:0000259" key="17">
    <source>
        <dbReference type="PROSITE" id="PS50109"/>
    </source>
</evidence>
<keyword evidence="13" id="KW-0472">Membrane</keyword>
<feature type="modified residue" description="4-aspartylphosphate" evidence="15">
    <location>
        <position position="62"/>
    </location>
</feature>
<accession>B0C2H4</accession>
<dbReference type="Pfam" id="PF02518">
    <property type="entry name" value="HATPase_c"/>
    <property type="match status" value="1"/>
</dbReference>
<comment type="catalytic activity">
    <reaction evidence="1">
        <text>ATP + protein L-histidine = ADP + protein N-phospho-L-histidine.</text>
        <dbReference type="EC" id="2.7.13.3"/>
    </reaction>
</comment>
<organism evidence="19 20">
    <name type="scientific">Acaryochloris marina (strain MBIC 11017)</name>
    <dbReference type="NCBI Taxonomy" id="329726"/>
    <lineage>
        <taxon>Bacteria</taxon>
        <taxon>Bacillati</taxon>
        <taxon>Cyanobacteriota</taxon>
        <taxon>Cyanophyceae</taxon>
        <taxon>Acaryochloridales</taxon>
        <taxon>Acaryochloridaceae</taxon>
        <taxon>Acaryochloris</taxon>
    </lineage>
</organism>
<evidence type="ECO:0000256" key="10">
    <source>
        <dbReference type="ARBA" id="ARBA00022840"/>
    </source>
</evidence>
<dbReference type="SMART" id="SM00387">
    <property type="entry name" value="HATPase_c"/>
    <property type="match status" value="1"/>
</dbReference>
<dbReference type="EMBL" id="CP000828">
    <property type="protein sequence ID" value="ABW29764.1"/>
    <property type="molecule type" value="Genomic_DNA"/>
</dbReference>
<dbReference type="Pfam" id="PF00512">
    <property type="entry name" value="HisKA"/>
    <property type="match status" value="1"/>
</dbReference>
<dbReference type="OrthoDB" id="9812358at2"/>
<feature type="domain" description="Response regulatory" evidence="18">
    <location>
        <begin position="762"/>
        <end position="879"/>
    </location>
</feature>